<dbReference type="PROSITE" id="PS50012">
    <property type="entry name" value="RCC1_3"/>
    <property type="match status" value="2"/>
</dbReference>
<feature type="repeat" description="RCC1" evidence="1">
    <location>
        <begin position="506"/>
        <end position="568"/>
    </location>
</feature>
<evidence type="ECO:0000256" key="1">
    <source>
        <dbReference type="PROSITE-ProRule" id="PRU00235"/>
    </source>
</evidence>
<keyword evidence="3" id="KW-1185">Reference proteome</keyword>
<dbReference type="EMBL" id="MBFS01000213">
    <property type="protein sequence ID" value="PVV03597.1"/>
    <property type="molecule type" value="Genomic_DNA"/>
</dbReference>
<dbReference type="GO" id="GO:0005743">
    <property type="term" value="C:mitochondrial inner membrane"/>
    <property type="evidence" value="ECO:0007669"/>
    <property type="project" value="TreeGrafter"/>
</dbReference>
<protein>
    <submittedName>
        <fullName evidence="2">Uncharacterized protein</fullName>
    </submittedName>
</protein>
<dbReference type="InterPro" id="IPR009091">
    <property type="entry name" value="RCC1/BLIP-II"/>
</dbReference>
<gene>
    <name evidence="2" type="ORF">BB560_001912</name>
</gene>
<dbReference type="Gene3D" id="2.130.10.30">
    <property type="entry name" value="Regulator of chromosome condensation 1/beta-lactamase-inhibitor protein II"/>
    <property type="match status" value="1"/>
</dbReference>
<evidence type="ECO:0000313" key="3">
    <source>
        <dbReference type="Proteomes" id="UP000245609"/>
    </source>
</evidence>
<dbReference type="OrthoDB" id="10256179at2759"/>
<dbReference type="SUPFAM" id="SSF50985">
    <property type="entry name" value="RCC1/BLIP-II"/>
    <property type="match status" value="1"/>
</dbReference>
<dbReference type="Proteomes" id="UP000245609">
    <property type="component" value="Unassembled WGS sequence"/>
</dbReference>
<comment type="caution">
    <text evidence="2">The sequence shown here is derived from an EMBL/GenBank/DDBJ whole genome shotgun (WGS) entry which is preliminary data.</text>
</comment>
<accession>A0A2T9ZGE1</accession>
<dbReference type="GO" id="GO:0034551">
    <property type="term" value="P:mitochondrial respiratory chain complex III assembly"/>
    <property type="evidence" value="ECO:0007669"/>
    <property type="project" value="TreeGrafter"/>
</dbReference>
<dbReference type="Pfam" id="PF13540">
    <property type="entry name" value="RCC1_2"/>
    <property type="match status" value="1"/>
</dbReference>
<dbReference type="PANTHER" id="PTHR47563:SF1">
    <property type="entry name" value="PROTEIN FMP25, MITOCHONDRIAL"/>
    <property type="match status" value="1"/>
</dbReference>
<proteinExistence type="predicted"/>
<dbReference type="Pfam" id="PF00415">
    <property type="entry name" value="RCC1"/>
    <property type="match status" value="1"/>
</dbReference>
<reference evidence="2 3" key="1">
    <citation type="journal article" date="2018" name="MBio">
        <title>Comparative Genomics Reveals the Core Gene Toolbox for the Fungus-Insect Symbiosis.</title>
        <authorList>
            <person name="Wang Y."/>
            <person name="Stata M."/>
            <person name="Wang W."/>
            <person name="Stajich J.E."/>
            <person name="White M.M."/>
            <person name="Moncalvo J.M."/>
        </authorList>
    </citation>
    <scope>NUCLEOTIDE SEQUENCE [LARGE SCALE GENOMIC DNA]</scope>
    <source>
        <strain evidence="2 3">SC-DP-2</strain>
    </source>
</reference>
<dbReference type="PANTHER" id="PTHR47563">
    <property type="entry name" value="PROTEIN FMP25, MITOCHONDRIAL"/>
    <property type="match status" value="1"/>
</dbReference>
<dbReference type="InterPro" id="IPR053245">
    <property type="entry name" value="MitoProcess-Associated"/>
</dbReference>
<evidence type="ECO:0000313" key="2">
    <source>
        <dbReference type="EMBL" id="PVV03597.1"/>
    </source>
</evidence>
<dbReference type="STRING" id="133381.A0A2T9ZGE1"/>
<sequence length="736" mass="81840">MFIQAKILKGITSNCKVVARPLPVVYISRDFLASQHRLVQGVGSLQTNSYASIRNIPDSKKHLSFSRPPAKNYGHKRVLEGHAIRYPETLDEFVKSDYYDNRSRYFARGSSGESSGEKGGSSGRKSEKNAKLFVYSASTSVLGALAYEYYQYADDLRIQDHSGPDPNAGTIKTAPAPVPYQFIDSLDINVLENREPANNAVIYSAESIDVKTPESVEHQVEWAWSHPGLYVWGSNRYGTLDPENLDSKVFKYPKKVDCFSGLLIKSVSFAEKHAALIDDYGNLYQWGYNVAGGQIPHKPMLTFSNRDARTVVTSKNKSFVLCGKSDIYQLDSNSPVISKKKLDFDPPLAKDEEINSISAGLEHLSVVTSAGKVYVAAVEKTGNSFGQLGKKSISETTNTGEKSVKTLIQLKGVEDAVKTACGDNHTLVSTTDGEVFAFGSNRFGQLGLGMIGTEKELIDQPKKVPNRLFKNSEKKNAPSIVDIAVGGNTSYFVTHVDTTAKENQKVEVYASGYGSSGQLGNKTFNLRQSAPKKIQTISDRIEQTMETRPIGVYEISAGNKHAIVVQDNLTDINENQVWDKEDKDPHHGRDVVTWGDNNFRQCLPTNQTRIPEPLHPIPINEELEKPTEIQSVVSNEQYINSNIRSSSINPVYMPVNDIHSRLQAAPKKYIHTVDFVQNSEEQRKKEFDIKRNKFLTILEFPENSFFENKDDADKVVRVEQKFVAGYDASAAFLSSV</sequence>
<organism evidence="2 3">
    <name type="scientific">Smittium megazygosporum</name>
    <dbReference type="NCBI Taxonomy" id="133381"/>
    <lineage>
        <taxon>Eukaryota</taxon>
        <taxon>Fungi</taxon>
        <taxon>Fungi incertae sedis</taxon>
        <taxon>Zoopagomycota</taxon>
        <taxon>Kickxellomycotina</taxon>
        <taxon>Harpellomycetes</taxon>
        <taxon>Harpellales</taxon>
        <taxon>Legeriomycetaceae</taxon>
        <taxon>Smittium</taxon>
    </lineage>
</organism>
<dbReference type="AlphaFoldDB" id="A0A2T9ZGE1"/>
<name>A0A2T9ZGE1_9FUNG</name>
<dbReference type="InterPro" id="IPR000408">
    <property type="entry name" value="Reg_chr_condens"/>
</dbReference>
<feature type="repeat" description="RCC1" evidence="1">
    <location>
        <begin position="433"/>
        <end position="496"/>
    </location>
</feature>